<dbReference type="InterPro" id="IPR015943">
    <property type="entry name" value="WD40/YVTN_repeat-like_dom_sf"/>
</dbReference>
<evidence type="ECO:0000313" key="6">
    <source>
        <dbReference type="EMBL" id="CAD7648211.1"/>
    </source>
</evidence>
<dbReference type="Pfam" id="PF00400">
    <property type="entry name" value="WD40"/>
    <property type="match status" value="5"/>
</dbReference>
<dbReference type="CDD" id="cd00200">
    <property type="entry name" value="WD40"/>
    <property type="match status" value="1"/>
</dbReference>
<feature type="repeat" description="WD" evidence="5">
    <location>
        <begin position="136"/>
        <end position="176"/>
    </location>
</feature>
<dbReference type="SUPFAM" id="SSF50978">
    <property type="entry name" value="WD40 repeat-like"/>
    <property type="match status" value="1"/>
</dbReference>
<feature type="non-terminal residue" evidence="6">
    <location>
        <position position="275"/>
    </location>
</feature>
<evidence type="ECO:0000256" key="3">
    <source>
        <dbReference type="ARBA" id="ARBA00022737"/>
    </source>
</evidence>
<evidence type="ECO:0000256" key="2">
    <source>
        <dbReference type="ARBA" id="ARBA00022574"/>
    </source>
</evidence>
<sequence length="275" mass="30725">SSSITGHSDAVVSVQFSPDGSQLASGSGDTTVRFWDVDTETPKFTATSHKHWVLSIAWSPNGQKLASADKNGTIYIWDPKTGNQLGNALLAHKQWVNSMAWEPFHSNTECRRLASASKDCSVRIWDTVLQKVDFTINGHLQSVTCVKWGGTGLIYTASQDRTVKVWRSDTGVLCRTLEGHAHWVNTLALSTDYAIRTAVFDPAFPNNRIELSADTNQMALKAKERYQSVRNDNERLVSGSDDFTLFLWYPERDKKCVARMTGHQQLINDVKFSPD</sequence>
<dbReference type="SMART" id="SM00320">
    <property type="entry name" value="WD40"/>
    <property type="match status" value="5"/>
</dbReference>
<dbReference type="InterPro" id="IPR020472">
    <property type="entry name" value="WD40_PAC1"/>
</dbReference>
<dbReference type="InterPro" id="IPR001680">
    <property type="entry name" value="WD40_rpt"/>
</dbReference>
<dbReference type="PRINTS" id="PR00320">
    <property type="entry name" value="GPROTEINBRPT"/>
</dbReference>
<feature type="repeat" description="WD" evidence="5">
    <location>
        <begin position="89"/>
        <end position="126"/>
    </location>
</feature>
<evidence type="ECO:0000256" key="5">
    <source>
        <dbReference type="PROSITE-ProRule" id="PRU00221"/>
    </source>
</evidence>
<dbReference type="EMBL" id="CAJPIZ010042563">
    <property type="protein sequence ID" value="CAG2121873.1"/>
    <property type="molecule type" value="Genomic_DNA"/>
</dbReference>
<dbReference type="GO" id="GO:0000027">
    <property type="term" value="P:ribosomal large subunit assembly"/>
    <property type="evidence" value="ECO:0007669"/>
    <property type="project" value="TreeGrafter"/>
</dbReference>
<keyword evidence="4" id="KW-0539">Nucleus</keyword>
<dbReference type="GO" id="GO:0007219">
    <property type="term" value="P:Notch signaling pathway"/>
    <property type="evidence" value="ECO:0007669"/>
    <property type="project" value="TreeGrafter"/>
</dbReference>
<dbReference type="AlphaFoldDB" id="A0A7R9LVR1"/>
<feature type="non-terminal residue" evidence="6">
    <location>
        <position position="1"/>
    </location>
</feature>
<reference evidence="6" key="1">
    <citation type="submission" date="2020-11" db="EMBL/GenBank/DDBJ databases">
        <authorList>
            <person name="Tran Van P."/>
        </authorList>
    </citation>
    <scope>NUCLEOTIDE SEQUENCE</scope>
</reference>
<accession>A0A7R9LVR1</accession>
<dbReference type="InterPro" id="IPR036322">
    <property type="entry name" value="WD40_repeat_dom_sf"/>
</dbReference>
<dbReference type="GO" id="GO:0005730">
    <property type="term" value="C:nucleolus"/>
    <property type="evidence" value="ECO:0007669"/>
    <property type="project" value="UniProtKB-SubCell"/>
</dbReference>
<keyword evidence="3" id="KW-0677">Repeat</keyword>
<proteinExistence type="predicted"/>
<evidence type="ECO:0000313" key="7">
    <source>
        <dbReference type="Proteomes" id="UP000759131"/>
    </source>
</evidence>
<dbReference type="OrthoDB" id="10267436at2759"/>
<comment type="subcellular location">
    <subcellularLocation>
        <location evidence="1">Nucleus</location>
        <location evidence="1">Nucleolus</location>
    </subcellularLocation>
</comment>
<evidence type="ECO:0000256" key="4">
    <source>
        <dbReference type="ARBA" id="ARBA00023242"/>
    </source>
</evidence>
<dbReference type="PROSITE" id="PS50294">
    <property type="entry name" value="WD_REPEATS_REGION"/>
    <property type="match status" value="3"/>
</dbReference>
<dbReference type="PANTHER" id="PTHR19848">
    <property type="entry name" value="WD40 REPEAT PROTEIN"/>
    <property type="match status" value="1"/>
</dbReference>
<feature type="repeat" description="WD" evidence="5">
    <location>
        <begin position="46"/>
        <end position="87"/>
    </location>
</feature>
<dbReference type="Gene3D" id="2.130.10.10">
    <property type="entry name" value="YVTN repeat-like/Quinoprotein amine dehydrogenase"/>
    <property type="match status" value="1"/>
</dbReference>
<keyword evidence="2 5" id="KW-0853">WD repeat</keyword>
<dbReference type="PANTHER" id="PTHR19848:SF0">
    <property type="entry name" value="NOTCHLESS PROTEIN HOMOLOG 1"/>
    <property type="match status" value="1"/>
</dbReference>
<organism evidence="6">
    <name type="scientific">Medioppia subpectinata</name>
    <dbReference type="NCBI Taxonomy" id="1979941"/>
    <lineage>
        <taxon>Eukaryota</taxon>
        <taxon>Metazoa</taxon>
        <taxon>Ecdysozoa</taxon>
        <taxon>Arthropoda</taxon>
        <taxon>Chelicerata</taxon>
        <taxon>Arachnida</taxon>
        <taxon>Acari</taxon>
        <taxon>Acariformes</taxon>
        <taxon>Sarcoptiformes</taxon>
        <taxon>Oribatida</taxon>
        <taxon>Brachypylina</taxon>
        <taxon>Oppioidea</taxon>
        <taxon>Oppiidae</taxon>
        <taxon>Medioppia</taxon>
    </lineage>
</organism>
<gene>
    <name evidence="6" type="ORF">OSB1V03_LOCUS21819</name>
</gene>
<dbReference type="Proteomes" id="UP000759131">
    <property type="component" value="Unassembled WGS sequence"/>
</dbReference>
<dbReference type="InterPro" id="IPR019775">
    <property type="entry name" value="WD40_repeat_CS"/>
</dbReference>
<protein>
    <submittedName>
        <fullName evidence="6">Uncharacterized protein</fullName>
    </submittedName>
</protein>
<feature type="repeat" description="WD" evidence="5">
    <location>
        <begin position="4"/>
        <end position="45"/>
    </location>
</feature>
<evidence type="ECO:0000256" key="1">
    <source>
        <dbReference type="ARBA" id="ARBA00004604"/>
    </source>
</evidence>
<dbReference type="PROSITE" id="PS00678">
    <property type="entry name" value="WD_REPEATS_1"/>
    <property type="match status" value="1"/>
</dbReference>
<dbReference type="PROSITE" id="PS50082">
    <property type="entry name" value="WD_REPEATS_2"/>
    <property type="match status" value="4"/>
</dbReference>
<name>A0A7R9LVR1_9ACAR</name>
<keyword evidence="7" id="KW-1185">Reference proteome</keyword>
<dbReference type="EMBL" id="OC897138">
    <property type="protein sequence ID" value="CAD7648211.1"/>
    <property type="molecule type" value="Genomic_DNA"/>
</dbReference>